<dbReference type="EMBL" id="RZUL01000001">
    <property type="protein sequence ID" value="RVT43931.1"/>
    <property type="molecule type" value="Genomic_DNA"/>
</dbReference>
<name>A0A437JDG7_9SPHN</name>
<protein>
    <recommendedName>
        <fullName evidence="3">HEAT repeat domain-containing protein</fullName>
    </recommendedName>
</protein>
<reference evidence="1 2" key="1">
    <citation type="submission" date="2019-01" db="EMBL/GenBank/DDBJ databases">
        <authorList>
            <person name="Chen W.-M."/>
        </authorList>
    </citation>
    <scope>NUCLEOTIDE SEQUENCE [LARGE SCALE GENOMIC DNA]</scope>
    <source>
        <strain evidence="1 2">TLA-22</strain>
    </source>
</reference>
<dbReference type="OrthoDB" id="7447021at2"/>
<dbReference type="Proteomes" id="UP000282977">
    <property type="component" value="Unassembled WGS sequence"/>
</dbReference>
<dbReference type="RefSeq" id="WP_127689466.1">
    <property type="nucleotide sequence ID" value="NZ_RZUL01000001.1"/>
</dbReference>
<sequence>MTASAQILPEGLRDMLGRAEAMKSAASVARMLRPWMQDCRWLDTVIADQIARMRADPLHLPPARASRAGLQRHLVLARLPRLSLAIVLLPAAAMTGQDEAPVHFSGQRTLTHVLAGAPLHATLFMRDAHGIARQQEDIGVLPGSMLELDERRQSARIRPGPRPVAVLRAAIADDDPPLATSHDPASGMVIARASREEEAARTLMLLSLLRVSGRRDAAALFETATQARHPHQRWAAMREYLAVDTGAALPRLQDMARRDADTELRRLASATLAQIAALTASAATEPMPCRA</sequence>
<keyword evidence="2" id="KW-1185">Reference proteome</keyword>
<accession>A0A437JDG7</accession>
<comment type="caution">
    <text evidence="1">The sequence shown here is derived from an EMBL/GenBank/DDBJ whole genome shotgun (WGS) entry which is preliminary data.</text>
</comment>
<proteinExistence type="predicted"/>
<gene>
    <name evidence="1" type="ORF">ENE74_04955</name>
</gene>
<evidence type="ECO:0000313" key="1">
    <source>
        <dbReference type="EMBL" id="RVT43931.1"/>
    </source>
</evidence>
<organism evidence="1 2">
    <name type="scientific">Sphingobium algorifonticola</name>
    <dbReference type="NCBI Taxonomy" id="2008318"/>
    <lineage>
        <taxon>Bacteria</taxon>
        <taxon>Pseudomonadati</taxon>
        <taxon>Pseudomonadota</taxon>
        <taxon>Alphaproteobacteria</taxon>
        <taxon>Sphingomonadales</taxon>
        <taxon>Sphingomonadaceae</taxon>
        <taxon>Sphingobium</taxon>
    </lineage>
</organism>
<evidence type="ECO:0008006" key="3">
    <source>
        <dbReference type="Google" id="ProtNLM"/>
    </source>
</evidence>
<evidence type="ECO:0000313" key="2">
    <source>
        <dbReference type="Proteomes" id="UP000282977"/>
    </source>
</evidence>
<dbReference type="AlphaFoldDB" id="A0A437JDG7"/>